<comment type="caution">
    <text evidence="2">The sequence shown here is derived from an EMBL/GenBank/DDBJ whole genome shotgun (WGS) entry which is preliminary data.</text>
</comment>
<dbReference type="EMBL" id="BARS01053631">
    <property type="protein sequence ID" value="GAG52754.1"/>
    <property type="molecule type" value="Genomic_DNA"/>
</dbReference>
<evidence type="ECO:0000256" key="1">
    <source>
        <dbReference type="ARBA" id="ARBA00022729"/>
    </source>
</evidence>
<dbReference type="InterPro" id="IPR051829">
    <property type="entry name" value="Multiheme_Cytochr_ET"/>
</dbReference>
<dbReference type="AlphaFoldDB" id="X0YA93"/>
<protein>
    <submittedName>
        <fullName evidence="2">Uncharacterized protein</fullName>
    </submittedName>
</protein>
<keyword evidence="1" id="KW-0732">Signal</keyword>
<dbReference type="PANTHER" id="PTHR35038:SF8">
    <property type="entry name" value="C-TYPE POLYHEME CYTOCHROME OMCC"/>
    <property type="match status" value="1"/>
</dbReference>
<feature type="non-terminal residue" evidence="2">
    <location>
        <position position="225"/>
    </location>
</feature>
<dbReference type="Pfam" id="PF13447">
    <property type="entry name" value="Multi-haem_cyto"/>
    <property type="match status" value="1"/>
</dbReference>
<dbReference type="Gene3D" id="1.10.1130.10">
    <property type="entry name" value="Flavocytochrome C3, Chain A"/>
    <property type="match status" value="1"/>
</dbReference>
<feature type="non-terminal residue" evidence="2">
    <location>
        <position position="1"/>
    </location>
</feature>
<dbReference type="InterPro" id="IPR036280">
    <property type="entry name" value="Multihaem_cyt_sf"/>
</dbReference>
<reference evidence="2" key="1">
    <citation type="journal article" date="2014" name="Front. Microbiol.">
        <title>High frequency of phylogenetically diverse reductive dehalogenase-homologous genes in deep subseafloor sedimentary metagenomes.</title>
        <authorList>
            <person name="Kawai M."/>
            <person name="Futagami T."/>
            <person name="Toyoda A."/>
            <person name="Takaki Y."/>
            <person name="Nishi S."/>
            <person name="Hori S."/>
            <person name="Arai W."/>
            <person name="Tsubouchi T."/>
            <person name="Morono Y."/>
            <person name="Uchiyama I."/>
            <person name="Ito T."/>
            <person name="Fujiyama A."/>
            <person name="Inagaki F."/>
            <person name="Takami H."/>
        </authorList>
    </citation>
    <scope>NUCLEOTIDE SEQUENCE</scope>
    <source>
        <strain evidence="2">Expedition CK06-06</strain>
    </source>
</reference>
<dbReference type="PANTHER" id="PTHR35038">
    <property type="entry name" value="DISSIMILATORY SULFITE REDUCTASE SIRA"/>
    <property type="match status" value="1"/>
</dbReference>
<proteinExistence type="predicted"/>
<accession>X0YA93</accession>
<name>X0YA93_9ZZZZ</name>
<evidence type="ECO:0000313" key="2">
    <source>
        <dbReference type="EMBL" id="GAG52754.1"/>
    </source>
</evidence>
<organism evidence="2">
    <name type="scientific">marine sediment metagenome</name>
    <dbReference type="NCBI Taxonomy" id="412755"/>
    <lineage>
        <taxon>unclassified sequences</taxon>
        <taxon>metagenomes</taxon>
        <taxon>ecological metagenomes</taxon>
    </lineage>
</organism>
<gene>
    <name evidence="2" type="ORF">S01H1_79539</name>
</gene>
<dbReference type="SUPFAM" id="SSF48695">
    <property type="entry name" value="Multiheme cytochromes"/>
    <property type="match status" value="1"/>
</dbReference>
<dbReference type="Gene3D" id="1.10.780.10">
    <property type="entry name" value="Hydroxylamine Oxidoreductase, Chain A, domain 1"/>
    <property type="match status" value="1"/>
</dbReference>
<sequence length="225" mass="25202">LARFRAENAECLGCHETNTPLMVQDYLDSAKAAAGLKCESCHADNPAVAAGLEGHRFLPRPETCGACHPKQYEGHRANRHSIAYIRMLECGRYDDFPTEYAEGSGYHFTEEDVQQLRELMGSTGQTEPADAVVMSVQMCGQCHNVENRCDSCHFRHRFSPEEARNPMSCATCHMGPDHPQIEMYQHSKHGSRFDVYGDLETVPVCVDCHMPYNSQMLGQKTDQDG</sequence>